<accession>A0A511DB86</accession>
<dbReference type="RefSeq" id="WP_028931989.1">
    <property type="nucleotide sequence ID" value="NZ_AUII01000050.1"/>
</dbReference>
<dbReference type="EMBL" id="BJVI01000112">
    <property type="protein sequence ID" value="GEL20924.1"/>
    <property type="molecule type" value="Genomic_DNA"/>
</dbReference>
<reference evidence="1 2" key="1">
    <citation type="submission" date="2019-07" db="EMBL/GenBank/DDBJ databases">
        <title>Whole genome shotgun sequence of Pseudonocardia asaccharolytica NBRC 16224.</title>
        <authorList>
            <person name="Hosoyama A."/>
            <person name="Uohara A."/>
            <person name="Ohji S."/>
            <person name="Ichikawa N."/>
        </authorList>
    </citation>
    <scope>NUCLEOTIDE SEQUENCE [LARGE SCALE GENOMIC DNA]</scope>
    <source>
        <strain evidence="1 2">NBRC 16224</strain>
    </source>
</reference>
<proteinExistence type="predicted"/>
<gene>
    <name evidence="1" type="ORF">PA7_47610</name>
</gene>
<name>A0A511DB86_9PSEU</name>
<evidence type="ECO:0000313" key="1">
    <source>
        <dbReference type="EMBL" id="GEL20924.1"/>
    </source>
</evidence>
<evidence type="ECO:0000313" key="2">
    <source>
        <dbReference type="Proteomes" id="UP000321328"/>
    </source>
</evidence>
<organism evidence="1 2">
    <name type="scientific">Pseudonocardia asaccharolytica DSM 44247 = NBRC 16224</name>
    <dbReference type="NCBI Taxonomy" id="1123024"/>
    <lineage>
        <taxon>Bacteria</taxon>
        <taxon>Bacillati</taxon>
        <taxon>Actinomycetota</taxon>
        <taxon>Actinomycetes</taxon>
        <taxon>Pseudonocardiales</taxon>
        <taxon>Pseudonocardiaceae</taxon>
        <taxon>Pseudonocardia</taxon>
    </lineage>
</organism>
<comment type="caution">
    <text evidence="1">The sequence shown here is derived from an EMBL/GenBank/DDBJ whole genome shotgun (WGS) entry which is preliminary data.</text>
</comment>
<dbReference type="AlphaFoldDB" id="A0A511DB86"/>
<protein>
    <submittedName>
        <fullName evidence="1">Uncharacterized protein</fullName>
    </submittedName>
</protein>
<sequence length="81" mass="8430">MRVGAPDESLTRFSGLAAVSELTDRLGVIDRLDAAVGPIKARGRGFTAGQVLVGKSSPRSCAARTSWSGWTGTAPMSPGRR</sequence>
<keyword evidence="2" id="KW-1185">Reference proteome</keyword>
<dbReference type="Proteomes" id="UP000321328">
    <property type="component" value="Unassembled WGS sequence"/>
</dbReference>
<dbReference type="OrthoDB" id="3718343at2"/>